<comment type="caution">
    <text evidence="2">The sequence shown here is derived from an EMBL/GenBank/DDBJ whole genome shotgun (WGS) entry which is preliminary data.</text>
</comment>
<dbReference type="Pfam" id="PF04480">
    <property type="entry name" value="DUF559"/>
    <property type="match status" value="1"/>
</dbReference>
<proteinExistence type="predicted"/>
<dbReference type="InterPro" id="IPR011335">
    <property type="entry name" value="Restrct_endonuc-II-like"/>
</dbReference>
<evidence type="ECO:0000313" key="2">
    <source>
        <dbReference type="EMBL" id="GEL23505.1"/>
    </source>
</evidence>
<sequence>MIDQPFRGSDAVHAGLLSKNHLLGPRFVRVFPDVYVPAGLPLDLDVRSRAAYLLVGCRGGLLAGWSAVRLLGAEGAPLDAPAEVLVDHDLRRHAGLAVRRGSATGDDVYEVEGCRVTSPLRTAWDLGRRRGVENAVVALDALTRAHGIDPVELLKRREEQPGARGCRQLDRVVELADGRAESPMESRLRVLLVRSGLPMPQVQYVLRDEDGVVVARFDLAYPDARLAIEYDGREHHFSVLSADDRVRDARAGRLGWQTLRFTRDDLVRTRPRTVAVVREVLAERRSILRRAGLRLHDPAEFDA</sequence>
<dbReference type="SUPFAM" id="SSF52980">
    <property type="entry name" value="Restriction endonuclease-like"/>
    <property type="match status" value="1"/>
</dbReference>
<gene>
    <name evidence="2" type="ORF">PSU4_24590</name>
</gene>
<organism evidence="2 3">
    <name type="scientific">Pseudonocardia sulfidoxydans NBRC 16205</name>
    <dbReference type="NCBI Taxonomy" id="1223511"/>
    <lineage>
        <taxon>Bacteria</taxon>
        <taxon>Bacillati</taxon>
        <taxon>Actinomycetota</taxon>
        <taxon>Actinomycetes</taxon>
        <taxon>Pseudonocardiales</taxon>
        <taxon>Pseudonocardiaceae</taxon>
        <taxon>Pseudonocardia</taxon>
    </lineage>
</organism>
<dbReference type="AlphaFoldDB" id="A0A511DFD7"/>
<evidence type="ECO:0000313" key="3">
    <source>
        <dbReference type="Proteomes" id="UP000321685"/>
    </source>
</evidence>
<name>A0A511DFD7_9PSEU</name>
<accession>A0A511DFD7</accession>
<evidence type="ECO:0000259" key="1">
    <source>
        <dbReference type="Pfam" id="PF04480"/>
    </source>
</evidence>
<dbReference type="Gene3D" id="3.40.960.10">
    <property type="entry name" value="VSR Endonuclease"/>
    <property type="match status" value="1"/>
</dbReference>
<reference evidence="2 3" key="1">
    <citation type="submission" date="2019-07" db="EMBL/GenBank/DDBJ databases">
        <title>Whole genome shotgun sequence of Pseudonocardia sulfidoxydans NBRC 16205.</title>
        <authorList>
            <person name="Hosoyama A."/>
            <person name="Uohara A."/>
            <person name="Ohji S."/>
            <person name="Ichikawa N."/>
        </authorList>
    </citation>
    <scope>NUCLEOTIDE SEQUENCE [LARGE SCALE GENOMIC DNA]</scope>
    <source>
        <strain evidence="2 3">NBRC 16205</strain>
    </source>
</reference>
<feature type="domain" description="DUF559" evidence="1">
    <location>
        <begin position="218"/>
        <end position="279"/>
    </location>
</feature>
<protein>
    <recommendedName>
        <fullName evidence="1">DUF559 domain-containing protein</fullName>
    </recommendedName>
</protein>
<dbReference type="InterPro" id="IPR007569">
    <property type="entry name" value="DUF559"/>
</dbReference>
<dbReference type="Proteomes" id="UP000321685">
    <property type="component" value="Unassembled WGS sequence"/>
</dbReference>
<keyword evidence="3" id="KW-1185">Reference proteome</keyword>
<dbReference type="EMBL" id="BJVJ01000020">
    <property type="protein sequence ID" value="GEL23505.1"/>
    <property type="molecule type" value="Genomic_DNA"/>
</dbReference>
<dbReference type="RefSeq" id="WP_186816896.1">
    <property type="nucleotide sequence ID" value="NZ_BJVJ01000020.1"/>
</dbReference>